<organism evidence="2 3">
    <name type="scientific">Streptomyces corynorhini</name>
    <dbReference type="NCBI Taxonomy" id="2282652"/>
    <lineage>
        <taxon>Bacteria</taxon>
        <taxon>Bacillati</taxon>
        <taxon>Actinomycetota</taxon>
        <taxon>Actinomycetes</taxon>
        <taxon>Kitasatosporales</taxon>
        <taxon>Streptomycetaceae</taxon>
        <taxon>Streptomyces</taxon>
    </lineage>
</organism>
<accession>A0A370BCG8</accession>
<feature type="region of interest" description="Disordered" evidence="1">
    <location>
        <begin position="54"/>
        <end position="73"/>
    </location>
</feature>
<dbReference type="Proteomes" id="UP000253741">
    <property type="component" value="Unassembled WGS sequence"/>
</dbReference>
<dbReference type="AlphaFoldDB" id="A0A370BCG8"/>
<evidence type="ECO:0000313" key="3">
    <source>
        <dbReference type="Proteomes" id="UP000253741"/>
    </source>
</evidence>
<gene>
    <name evidence="2" type="ORF">DVH02_04500</name>
</gene>
<proteinExistence type="predicted"/>
<evidence type="ECO:0000313" key="2">
    <source>
        <dbReference type="EMBL" id="RDG39331.1"/>
    </source>
</evidence>
<keyword evidence="3" id="KW-1185">Reference proteome</keyword>
<feature type="compositionally biased region" description="Gly residues" evidence="1">
    <location>
        <begin position="63"/>
        <end position="73"/>
    </location>
</feature>
<reference evidence="2 3" key="1">
    <citation type="submission" date="2018-07" db="EMBL/GenBank/DDBJ databases">
        <title>Streptomyces species from bats.</title>
        <authorList>
            <person name="Dunlap C."/>
        </authorList>
    </citation>
    <scope>NUCLEOTIDE SEQUENCE [LARGE SCALE GENOMIC DNA]</scope>
    <source>
        <strain evidence="2 3">AC230</strain>
    </source>
</reference>
<comment type="caution">
    <text evidence="2">The sequence shown here is derived from an EMBL/GenBank/DDBJ whole genome shotgun (WGS) entry which is preliminary data.</text>
</comment>
<sequence>MRRRLSMVIEAFGVDGTLVVPKYGPWPEGGEPPPGDALKWPPCRCGSRICPDFEPADVATEPGPGGGGSGGAT</sequence>
<evidence type="ECO:0000256" key="1">
    <source>
        <dbReference type="SAM" id="MobiDB-lite"/>
    </source>
</evidence>
<protein>
    <submittedName>
        <fullName evidence="2">Uncharacterized protein</fullName>
    </submittedName>
</protein>
<dbReference type="EMBL" id="QQNA01000025">
    <property type="protein sequence ID" value="RDG39331.1"/>
    <property type="molecule type" value="Genomic_DNA"/>
</dbReference>
<name>A0A370BCG8_9ACTN</name>
<dbReference type="RefSeq" id="WP_114622359.1">
    <property type="nucleotide sequence ID" value="NZ_QQNA01000025.1"/>
</dbReference>